<dbReference type="Proteomes" id="UP000053328">
    <property type="component" value="Unassembled WGS sequence"/>
</dbReference>
<dbReference type="EMBL" id="KN847493">
    <property type="protein sequence ID" value="KIW19261.1"/>
    <property type="molecule type" value="Genomic_DNA"/>
</dbReference>
<organism evidence="3 4">
    <name type="scientific">Exophiala spinifera</name>
    <dbReference type="NCBI Taxonomy" id="91928"/>
    <lineage>
        <taxon>Eukaryota</taxon>
        <taxon>Fungi</taxon>
        <taxon>Dikarya</taxon>
        <taxon>Ascomycota</taxon>
        <taxon>Pezizomycotina</taxon>
        <taxon>Eurotiomycetes</taxon>
        <taxon>Chaetothyriomycetidae</taxon>
        <taxon>Chaetothyriales</taxon>
        <taxon>Herpotrichiellaceae</taxon>
        <taxon>Exophiala</taxon>
    </lineage>
</organism>
<dbReference type="OrthoDB" id="5207033at2759"/>
<feature type="compositionally biased region" description="Low complexity" evidence="1">
    <location>
        <begin position="171"/>
        <end position="188"/>
    </location>
</feature>
<keyword evidence="2" id="KW-0812">Transmembrane</keyword>
<dbReference type="VEuPathDB" id="FungiDB:PV08_03555"/>
<feature type="region of interest" description="Disordered" evidence="1">
    <location>
        <begin position="165"/>
        <end position="194"/>
    </location>
</feature>
<name>A0A0D1YVD9_9EURO</name>
<feature type="compositionally biased region" description="Low complexity" evidence="1">
    <location>
        <begin position="480"/>
        <end position="496"/>
    </location>
</feature>
<protein>
    <submittedName>
        <fullName evidence="3">Uncharacterized protein</fullName>
    </submittedName>
</protein>
<evidence type="ECO:0000256" key="1">
    <source>
        <dbReference type="SAM" id="MobiDB-lite"/>
    </source>
</evidence>
<evidence type="ECO:0000256" key="2">
    <source>
        <dbReference type="SAM" id="Phobius"/>
    </source>
</evidence>
<gene>
    <name evidence="3" type="ORF">PV08_03555</name>
</gene>
<proteinExistence type="predicted"/>
<keyword evidence="4" id="KW-1185">Reference proteome</keyword>
<reference evidence="3 4" key="1">
    <citation type="submission" date="2015-01" db="EMBL/GenBank/DDBJ databases">
        <title>The Genome Sequence of Exophiala spinifera CBS89968.</title>
        <authorList>
            <consortium name="The Broad Institute Genomics Platform"/>
            <person name="Cuomo C."/>
            <person name="de Hoog S."/>
            <person name="Gorbushina A."/>
            <person name="Stielow B."/>
            <person name="Teixiera M."/>
            <person name="Abouelleil A."/>
            <person name="Chapman S.B."/>
            <person name="Priest M."/>
            <person name="Young S.K."/>
            <person name="Wortman J."/>
            <person name="Nusbaum C."/>
            <person name="Birren B."/>
        </authorList>
    </citation>
    <scope>NUCLEOTIDE SEQUENCE [LARGE SCALE GENOMIC DNA]</scope>
    <source>
        <strain evidence="3 4">CBS 89968</strain>
    </source>
</reference>
<dbReference type="GeneID" id="27330638"/>
<evidence type="ECO:0000313" key="4">
    <source>
        <dbReference type="Proteomes" id="UP000053328"/>
    </source>
</evidence>
<dbReference type="AlphaFoldDB" id="A0A0D1YVD9"/>
<sequence>MPPANLLRELKGKSYEIGLQPGSPPVSYDNTNLQDVRTLVARPIEEYSTGTVHVIFMPSIEKRLERGFAPENLVDDISSRFKIPKFFFDDMGWNANGFFRSSEFGNRNLNTEAYSYCTSSRYLTKSVGEKGQVVDQNTVQDRMRNPGRQTLSEFSDLEDEKWTWTSADVGPPQTSTPSSDPPSYRSSTRNQRENSPSYKYTWDFMGFCTYWRRTRPQGGEESTYLNIILCFDLSKELKKRIIMAISDSRSEIAQRLSDPFCLLNMANNVVVEHLHRTLWSFQQPIRNVEKTRLEGWTKTLQDENDDRSESTREREVVTLMGKYAAMHELNRHVHHIAEAMQVASNTLGNIVKAHDSLQSVGDQPQHRSDDIANNLRFQTLYTDNLRCRADAFVDRMKNETRFGFFGMNFFSVGDGAKWTWVPKFWMFFVITAPITFAGLVLFMFEVNVVGWIRRKFSQPVKVWYRTQRTTRVNRNRNRNGNRNANTITITNATGQPQPQPQGGGIVAV</sequence>
<feature type="transmembrane region" description="Helical" evidence="2">
    <location>
        <begin position="424"/>
        <end position="444"/>
    </location>
</feature>
<keyword evidence="2" id="KW-1133">Transmembrane helix</keyword>
<dbReference type="RefSeq" id="XP_016239477.1">
    <property type="nucleotide sequence ID" value="XM_016377907.1"/>
</dbReference>
<keyword evidence="2" id="KW-0472">Membrane</keyword>
<accession>A0A0D1YVD9</accession>
<dbReference type="STRING" id="91928.A0A0D1YVD9"/>
<evidence type="ECO:0000313" key="3">
    <source>
        <dbReference type="EMBL" id="KIW19261.1"/>
    </source>
</evidence>
<dbReference type="HOGENOM" id="CLU_536395_0_0_1"/>
<feature type="region of interest" description="Disordered" evidence="1">
    <location>
        <begin position="474"/>
        <end position="508"/>
    </location>
</feature>